<evidence type="ECO:0000256" key="1">
    <source>
        <dbReference type="SAM" id="MobiDB-lite"/>
    </source>
</evidence>
<keyword evidence="2" id="KW-0472">Membrane</keyword>
<organism evidence="3 4">
    <name type="scientific">Pandoravirus japonicus</name>
    <dbReference type="NCBI Taxonomy" id="2823154"/>
    <lineage>
        <taxon>Viruses</taxon>
        <taxon>Pandoravirus</taxon>
    </lineage>
</organism>
<evidence type="ECO:0000313" key="4">
    <source>
        <dbReference type="Proteomes" id="UP001253637"/>
    </source>
</evidence>
<evidence type="ECO:0000313" key="3">
    <source>
        <dbReference type="EMBL" id="BCU03813.1"/>
    </source>
</evidence>
<dbReference type="EMBL" id="LC625835">
    <property type="protein sequence ID" value="BCU03813.1"/>
    <property type="molecule type" value="Genomic_DNA"/>
</dbReference>
<accession>A0A811BPB8</accession>
<feature type="transmembrane region" description="Helical" evidence="2">
    <location>
        <begin position="102"/>
        <end position="119"/>
    </location>
</feature>
<sequence>MVALATNETVTTPVAIGAGALPSAAPSVAEPPRQATSVLRWVKIALGIVAVLVVVAIVVTVLYGTGCPKDKSGNIKPTNFLCGLAADGQQFTKAVRKIAGSIWTYIAIAIAGIAALFGLRGGGKEQPTGGNDDPAGSGDEPSGGGDDDPGGGGDDPSNPGDDPSGGVDAVGLSVPAGPRFRPPSMPSALAMRPVPVAVRT</sequence>
<dbReference type="Proteomes" id="UP001253637">
    <property type="component" value="Segment"/>
</dbReference>
<keyword evidence="2" id="KW-1133">Transmembrane helix</keyword>
<name>A0A811BPB8_9VIRU</name>
<feature type="compositionally biased region" description="Low complexity" evidence="1">
    <location>
        <begin position="155"/>
        <end position="167"/>
    </location>
</feature>
<feature type="transmembrane region" description="Helical" evidence="2">
    <location>
        <begin position="41"/>
        <end position="63"/>
    </location>
</feature>
<protein>
    <submittedName>
        <fullName evidence="3">Uncharacterized protein</fullName>
    </submittedName>
</protein>
<keyword evidence="2" id="KW-0812">Transmembrane</keyword>
<proteinExistence type="predicted"/>
<reference evidence="3" key="1">
    <citation type="submission" date="2021-04" db="EMBL/GenBank/DDBJ databases">
        <title>Draft Genome Sequence of Pandoravirus japonicus, Isolated from the Sabaishi River of Niigata, Japan.</title>
        <authorList>
            <person name="Hosokawa N."/>
            <person name="Takahashi H."/>
            <person name="Aoki K."/>
            <person name="Takemura M."/>
        </authorList>
    </citation>
    <scope>NUCLEOTIDE SEQUENCE</scope>
</reference>
<evidence type="ECO:0000256" key="2">
    <source>
        <dbReference type="SAM" id="Phobius"/>
    </source>
</evidence>
<feature type="region of interest" description="Disordered" evidence="1">
    <location>
        <begin position="124"/>
        <end position="200"/>
    </location>
</feature>